<dbReference type="AlphaFoldDB" id="A0A7M7M2Y4"/>
<dbReference type="RefSeq" id="XP_022643533.1">
    <property type="nucleotide sequence ID" value="XM_022787798.1"/>
</dbReference>
<evidence type="ECO:0000313" key="3">
    <source>
        <dbReference type="EnsemblMetazoa" id="XP_022643533"/>
    </source>
</evidence>
<dbReference type="GeneID" id="111242881"/>
<dbReference type="InParanoid" id="A0A7M7M2Y4"/>
<proteinExistence type="predicted"/>
<evidence type="ECO:0000256" key="1">
    <source>
        <dbReference type="SAM" id="MobiDB-lite"/>
    </source>
</evidence>
<dbReference type="InterPro" id="IPR036691">
    <property type="entry name" value="Endo/exonu/phosph_ase_sf"/>
</dbReference>
<dbReference type="Gene3D" id="3.60.10.10">
    <property type="entry name" value="Endonuclease/exonuclease/phosphatase"/>
    <property type="match status" value="1"/>
</dbReference>
<accession>A0A7M7M2Y4</accession>
<dbReference type="SMART" id="SM00128">
    <property type="entry name" value="IPPc"/>
    <property type="match status" value="1"/>
</dbReference>
<dbReference type="SUPFAM" id="SSF56219">
    <property type="entry name" value="DNase I-like"/>
    <property type="match status" value="1"/>
</dbReference>
<feature type="compositionally biased region" description="Low complexity" evidence="1">
    <location>
        <begin position="57"/>
        <end position="73"/>
    </location>
</feature>
<evidence type="ECO:0000313" key="4">
    <source>
        <dbReference type="Proteomes" id="UP000594260"/>
    </source>
</evidence>
<evidence type="ECO:0000259" key="2">
    <source>
        <dbReference type="SMART" id="SM00128"/>
    </source>
</evidence>
<dbReference type="GO" id="GO:0016791">
    <property type="term" value="F:phosphatase activity"/>
    <property type="evidence" value="ECO:0007669"/>
    <property type="project" value="InterPro"/>
</dbReference>
<protein>
    <recommendedName>
        <fullName evidence="2">Inositol polyphosphate-related phosphatase domain-containing protein</fullName>
    </recommendedName>
</protein>
<dbReference type="InterPro" id="IPR000300">
    <property type="entry name" value="IPPc"/>
</dbReference>
<dbReference type="CTD" id="56623"/>
<dbReference type="Proteomes" id="UP000594260">
    <property type="component" value="Unplaced"/>
</dbReference>
<name>A0A7M7M2Y4_VARDE</name>
<dbReference type="OrthoDB" id="2248459at2759"/>
<dbReference type="Pfam" id="PF22669">
    <property type="entry name" value="Exo_endo_phos2"/>
    <property type="match status" value="1"/>
</dbReference>
<keyword evidence="4" id="KW-1185">Reference proteome</keyword>
<feature type="region of interest" description="Disordered" evidence="1">
    <location>
        <begin position="19"/>
        <end position="78"/>
    </location>
</feature>
<dbReference type="OMA" id="HDYDSID"/>
<sequence>MTTEIREIEHISSHIAHGSRFGGTRAIGPEANSSTVGSAVPSGRRLKFHLFQRDRGQGASSSSRATSSRGSSAPALGSSPLINEDELLRVFPDRKLRIFIASWNQNSTMGPKNLSELLLTTTEENADMYVIGVQEGVADKREWEVRLQQALLPSHVLFHACHLGVLHLSVFVQRDLIWYCGAPRDVLQPTRAGTALKTKGAVCSSFSFFGTSMLFINSHLTAHENKQHNRIADYEKIIRALFRQAVPPSKVAPVAPSRYDAIFWFGDLNFRLDTSSETVLRFLAERDFKSLLRFDQLNKVIADGDAFSGFHEGEISFAPTFKYEINSNMYDRNTVRVPSYTDRILYMNREGQALTVRLYDCVECFSSSDHKPVVAIFEVGLRASNDSSKLAAGAFRREVFVEALKRSTLRRRISFDVSKSSAVCCLQ</sequence>
<dbReference type="PANTHER" id="PTHR47039">
    <property type="entry name" value="INOSITOL POLYPHOSPHATE 5-PHOSPHATASE E"/>
    <property type="match status" value="1"/>
</dbReference>
<dbReference type="EnsemblMetazoa" id="XM_022787798">
    <property type="protein sequence ID" value="XP_022643533"/>
    <property type="gene ID" value="LOC111242881"/>
</dbReference>
<dbReference type="FunCoup" id="A0A7M7M2Y4">
    <property type="interactions" value="1060"/>
</dbReference>
<dbReference type="PANTHER" id="PTHR47039:SF1">
    <property type="entry name" value="INOSITOL POLYPHOSPHATE 5-PHOSPHATASE E"/>
    <property type="match status" value="1"/>
</dbReference>
<organism evidence="3 4">
    <name type="scientific">Varroa destructor</name>
    <name type="common">Honeybee mite</name>
    <dbReference type="NCBI Taxonomy" id="109461"/>
    <lineage>
        <taxon>Eukaryota</taxon>
        <taxon>Metazoa</taxon>
        <taxon>Ecdysozoa</taxon>
        <taxon>Arthropoda</taxon>
        <taxon>Chelicerata</taxon>
        <taxon>Arachnida</taxon>
        <taxon>Acari</taxon>
        <taxon>Parasitiformes</taxon>
        <taxon>Mesostigmata</taxon>
        <taxon>Gamasina</taxon>
        <taxon>Dermanyssoidea</taxon>
        <taxon>Varroidae</taxon>
        <taxon>Varroa</taxon>
    </lineage>
</organism>
<reference evidence="3" key="1">
    <citation type="submission" date="2021-01" db="UniProtKB">
        <authorList>
            <consortium name="EnsemblMetazoa"/>
        </authorList>
    </citation>
    <scope>IDENTIFICATION</scope>
</reference>
<dbReference type="GO" id="GO:0046856">
    <property type="term" value="P:phosphatidylinositol dephosphorylation"/>
    <property type="evidence" value="ECO:0007669"/>
    <property type="project" value="InterPro"/>
</dbReference>
<dbReference type="InterPro" id="IPR053321">
    <property type="entry name" value="IPP-5-Phosphatase_Type_IV"/>
</dbReference>
<dbReference type="KEGG" id="vde:111242881"/>
<feature type="domain" description="Inositol polyphosphate-related phosphatase" evidence="2">
    <location>
        <begin position="94"/>
        <end position="385"/>
    </location>
</feature>